<dbReference type="AlphaFoldDB" id="A0A348AI67"/>
<evidence type="ECO:0000313" key="2">
    <source>
        <dbReference type="EMBL" id="BBB90765.1"/>
    </source>
</evidence>
<sequence>MADRGQKKKFIILGAVVAVLAVGIGVGSFHGQTKKGIGDGTVIAGAVGLKDLKSGGYDPAASGKNVITLKTNTKKNCGSTPWVIAEKKGFFAAEGLNIEYTGELTNPQILPSVLNGTNDIGGAHINALATYIAGGAKIKGVTLADVDPTPGSGVDPKYRHMRFYLNPNLGITTLAELVALRKGQPITVSGTKPNCTTFIADNAFDHLGFDRKQIQYVTFDSDTAALQAAQQGNLDIVGVHPPFYKLAADSKLPQVFDTADTGLGEAAGSLAYYFTDKVIAENPEGVARFVRAIKKAQAWSVKPENAEEAIQLTAAYIGQPVNAVHYYYSGTGFPDRLIQPWLDDLVKDGFLKDGQLTVNDLITKKFDN</sequence>
<reference evidence="2 3" key="1">
    <citation type="journal article" date="2018" name="Int. J. Syst. Evol. Microbiol.">
        <title>Methylomusa anaerophila gen. nov., sp. nov., an anaerobic methanol-utilizing bacterium isolated from a microbial fuel cell.</title>
        <authorList>
            <person name="Amano N."/>
            <person name="Yamamuro A."/>
            <person name="Miyahara M."/>
            <person name="Kouzuma A."/>
            <person name="Abe T."/>
            <person name="Watanabe K."/>
        </authorList>
    </citation>
    <scope>NUCLEOTIDE SEQUENCE [LARGE SCALE GENOMIC DNA]</scope>
    <source>
        <strain evidence="2 3">MMFC1</strain>
    </source>
</reference>
<evidence type="ECO:0000259" key="1">
    <source>
        <dbReference type="Pfam" id="PF09084"/>
    </source>
</evidence>
<dbReference type="EMBL" id="AP018449">
    <property type="protein sequence ID" value="BBB90765.1"/>
    <property type="molecule type" value="Genomic_DNA"/>
</dbReference>
<dbReference type="OrthoDB" id="286202at2"/>
<name>A0A348AI67_9FIRM</name>
<dbReference type="KEGG" id="mana:MAMMFC1_01426"/>
<dbReference type="InterPro" id="IPR015168">
    <property type="entry name" value="SsuA/THI5"/>
</dbReference>
<dbReference type="Gene3D" id="3.40.190.10">
    <property type="entry name" value="Periplasmic binding protein-like II"/>
    <property type="match status" value="2"/>
</dbReference>
<keyword evidence="3" id="KW-1185">Reference proteome</keyword>
<evidence type="ECO:0000313" key="3">
    <source>
        <dbReference type="Proteomes" id="UP000276437"/>
    </source>
</evidence>
<dbReference type="Proteomes" id="UP000276437">
    <property type="component" value="Chromosome"/>
</dbReference>
<organism evidence="2 3">
    <name type="scientific">Methylomusa anaerophila</name>
    <dbReference type="NCBI Taxonomy" id="1930071"/>
    <lineage>
        <taxon>Bacteria</taxon>
        <taxon>Bacillati</taxon>
        <taxon>Bacillota</taxon>
        <taxon>Negativicutes</taxon>
        <taxon>Selenomonadales</taxon>
        <taxon>Sporomusaceae</taxon>
        <taxon>Methylomusa</taxon>
    </lineage>
</organism>
<proteinExistence type="predicted"/>
<accession>A0A348AI67</accession>
<protein>
    <submittedName>
        <fullName evidence="2">NMT1/THI5 like protein</fullName>
    </submittedName>
</protein>
<dbReference type="Pfam" id="PF09084">
    <property type="entry name" value="NMT1"/>
    <property type="match status" value="1"/>
</dbReference>
<gene>
    <name evidence="2" type="ORF">MAMMFC1_01426</name>
</gene>
<dbReference type="PANTHER" id="PTHR30024">
    <property type="entry name" value="ALIPHATIC SULFONATES-BINDING PROTEIN-RELATED"/>
    <property type="match status" value="1"/>
</dbReference>
<dbReference type="SUPFAM" id="SSF53850">
    <property type="entry name" value="Periplasmic binding protein-like II"/>
    <property type="match status" value="1"/>
</dbReference>
<feature type="domain" description="SsuA/THI5-like" evidence="1">
    <location>
        <begin position="79"/>
        <end position="305"/>
    </location>
</feature>
<dbReference type="RefSeq" id="WP_126307676.1">
    <property type="nucleotide sequence ID" value="NZ_AP018449.1"/>
</dbReference>